<dbReference type="SUPFAM" id="SSF56935">
    <property type="entry name" value="Porins"/>
    <property type="match status" value="1"/>
</dbReference>
<dbReference type="PANTHER" id="PTHR30069:SF46">
    <property type="entry name" value="OAR PROTEIN"/>
    <property type="match status" value="1"/>
</dbReference>
<feature type="chain" id="PRO_5009241754" evidence="1">
    <location>
        <begin position="30"/>
        <end position="1176"/>
    </location>
</feature>
<feature type="domain" description="TonB-dependent transporter Oar-like beta-barrel" evidence="2">
    <location>
        <begin position="253"/>
        <end position="1169"/>
    </location>
</feature>
<dbReference type="InterPro" id="IPR037066">
    <property type="entry name" value="Plug_dom_sf"/>
</dbReference>
<dbReference type="Pfam" id="PF25183">
    <property type="entry name" value="OMP_b-brl_4"/>
    <property type="match status" value="1"/>
</dbReference>
<organism evidence="3 4">
    <name type="scientific">Terriglobus roseus</name>
    <dbReference type="NCBI Taxonomy" id="392734"/>
    <lineage>
        <taxon>Bacteria</taxon>
        <taxon>Pseudomonadati</taxon>
        <taxon>Acidobacteriota</taxon>
        <taxon>Terriglobia</taxon>
        <taxon>Terriglobales</taxon>
        <taxon>Acidobacteriaceae</taxon>
        <taxon>Terriglobus</taxon>
    </lineage>
</organism>
<dbReference type="InterPro" id="IPR039426">
    <property type="entry name" value="TonB-dep_rcpt-like"/>
</dbReference>
<evidence type="ECO:0000256" key="1">
    <source>
        <dbReference type="SAM" id="SignalP"/>
    </source>
</evidence>
<dbReference type="InterPro" id="IPR057601">
    <property type="entry name" value="Oar-like_b-barrel"/>
</dbReference>
<name>A0A1G7L2Z6_9BACT</name>
<protein>
    <submittedName>
        <fullName evidence="3">Carboxypeptidase regulatory-like domain-containing protein</fullName>
    </submittedName>
</protein>
<keyword evidence="3" id="KW-0645">Protease</keyword>
<dbReference type="GO" id="GO:0015344">
    <property type="term" value="F:siderophore uptake transmembrane transporter activity"/>
    <property type="evidence" value="ECO:0007669"/>
    <property type="project" value="TreeGrafter"/>
</dbReference>
<dbReference type="Proteomes" id="UP000182427">
    <property type="component" value="Chromosome I"/>
</dbReference>
<evidence type="ECO:0000313" key="3">
    <source>
        <dbReference type="EMBL" id="SDF43389.1"/>
    </source>
</evidence>
<sequence length="1176" mass="126277">MLKSLRQTQLARTAVLATPIFLCALPLYAQQGTGNISGTVHDSSGAVVPNATVDIENVDRNDVIHLKTNDAGFYSSPPLNPGSNYRVTVTRDGFGKSVISHVIVTVGQRVDEDATLTVGGVNDTVVVEATQAAALDTTSATLGAVIGEKSIEELPLNGRNTIALTTLTPGVRINTTVAQSGFANRGTNLSAISINGSPTGSNSYILDGQSNLSTTTGEIAVNPTVDAIQEFKVQSGVFSAQYGFTLGGVVNLVSRSGTNSIHGSAYEFLRNDVFNARNYFARTGVVAKPVLRYNQFGGAMGAPIIRNKAYIFGNFETYQFKQASPQFLSVPTAAQRAGDFSQLIDANGNFIPLYNPYTTTTTTSGGNTVYTRQRYANNQITNLDPVAVAYQNNFYPLPNNTPATVAQQRTNTNNYLFNAQGLSHMYNALARVDYHLGEKDTLFARFAYYQNYTNGGTGGGTYYPNPIVANRYDTYTAEELLIGDTHVFSSSLINDLRLSIERQEFPFQAASAGQNWPQKLGLPSNVPNFAIPTVSNGLPGSNQTIGYRAYTLPEVTDTVSKVIQRHALSFGFDWRYNAGANLQRNTPSGSFSFAASLTQDPSGKAAAAGTTNTGNTYATFLAGAVSSAGITTNLGELDRAFSVSGFIQDDWSVSDRLTLNLGLRYDFQQQPFEQNNGYSNFNPTLSSGGYTGIMQYANTPGVGRNFVPESYRDFGPRFGFAYQLTGDGKTVLRGGFGIYYPLFFNSIYTGQTNGFSSTSTNYSATTNQAAFQFKNGFPYDPLQPGGASYGPLGFLGQAVGYQTPGAWKSPQSQQYTLSVQRQVPYDVVLQATYVGNHGVHLPAGGWNINSLNPSYFSLGKTYLQTQVANPYSGKFAGSLGATTVSRQTLLNPFPYYSNITTYNAHVGNLHADYLELSAQRQAKNGLTVLFGYTMGKLLTDSVNSPLAYLNGLASNNGYQNPYNRSAEYSLDPSDVSQRATVSALYNLPFGKGQHFDLHSGLLNRVVGGFQLNLIGVFQTGTPLIITGANSQGTATRPNYVPGVSVVNKNQNINAWFNTLAFQNPDDYTFGNVPRTLPHVRGPGTQNFDLSIFKTTDIYGRFKLQLRAEAFNFLNHPNFGMPGTGFGASTNPVVNGNGVSPGCAVAGAGGCNTSSSFGVISSAADGRSLQLAGKIIF</sequence>
<dbReference type="InterPro" id="IPR008969">
    <property type="entry name" value="CarboxyPept-like_regulatory"/>
</dbReference>
<feature type="signal peptide" evidence="1">
    <location>
        <begin position="1"/>
        <end position="29"/>
    </location>
</feature>
<dbReference type="GO" id="GO:0004180">
    <property type="term" value="F:carboxypeptidase activity"/>
    <property type="evidence" value="ECO:0007669"/>
    <property type="project" value="UniProtKB-KW"/>
</dbReference>
<dbReference type="RefSeq" id="WP_083345341.1">
    <property type="nucleotide sequence ID" value="NZ_LT629690.1"/>
</dbReference>
<keyword evidence="3" id="KW-0121">Carboxypeptidase</keyword>
<keyword evidence="4" id="KW-1185">Reference proteome</keyword>
<dbReference type="EMBL" id="LT629690">
    <property type="protein sequence ID" value="SDF43389.1"/>
    <property type="molecule type" value="Genomic_DNA"/>
</dbReference>
<evidence type="ECO:0000259" key="2">
    <source>
        <dbReference type="Pfam" id="PF25183"/>
    </source>
</evidence>
<accession>A0A1G7L2Z6</accession>
<keyword evidence="3" id="KW-0378">Hydrolase</keyword>
<dbReference type="PANTHER" id="PTHR30069">
    <property type="entry name" value="TONB-DEPENDENT OUTER MEMBRANE RECEPTOR"/>
    <property type="match status" value="1"/>
</dbReference>
<dbReference type="Gene3D" id="2.60.40.1120">
    <property type="entry name" value="Carboxypeptidase-like, regulatory domain"/>
    <property type="match status" value="1"/>
</dbReference>
<dbReference type="GO" id="GO:0044718">
    <property type="term" value="P:siderophore transmembrane transport"/>
    <property type="evidence" value="ECO:0007669"/>
    <property type="project" value="TreeGrafter"/>
</dbReference>
<dbReference type="AlphaFoldDB" id="A0A1G7L2Z6"/>
<reference evidence="3 4" key="1">
    <citation type="submission" date="2016-10" db="EMBL/GenBank/DDBJ databases">
        <authorList>
            <person name="de Groot N.N."/>
        </authorList>
    </citation>
    <scope>NUCLEOTIDE SEQUENCE [LARGE SCALE GENOMIC DNA]</scope>
    <source>
        <strain evidence="3 4">GAS232</strain>
    </source>
</reference>
<dbReference type="Pfam" id="PF13620">
    <property type="entry name" value="CarboxypepD_reg"/>
    <property type="match status" value="1"/>
</dbReference>
<dbReference type="Gene3D" id="2.170.130.10">
    <property type="entry name" value="TonB-dependent receptor, plug domain"/>
    <property type="match status" value="1"/>
</dbReference>
<dbReference type="OrthoDB" id="97893at2"/>
<dbReference type="SUPFAM" id="SSF49464">
    <property type="entry name" value="Carboxypeptidase regulatory domain-like"/>
    <property type="match status" value="1"/>
</dbReference>
<proteinExistence type="predicted"/>
<keyword evidence="1" id="KW-0732">Signal</keyword>
<gene>
    <name evidence="3" type="ORF">SAMN05444167_2394</name>
</gene>
<evidence type="ECO:0000313" key="4">
    <source>
        <dbReference type="Proteomes" id="UP000182427"/>
    </source>
</evidence>
<dbReference type="GO" id="GO:0009279">
    <property type="term" value="C:cell outer membrane"/>
    <property type="evidence" value="ECO:0007669"/>
    <property type="project" value="TreeGrafter"/>
</dbReference>